<dbReference type="CDD" id="cd13634">
    <property type="entry name" value="PBP2_Sco4506"/>
    <property type="match status" value="1"/>
</dbReference>
<accession>A0ABN0MT77</accession>
<comment type="pathway">
    <text evidence="1 4">Quinol/quinone metabolism; menaquinone biosynthesis.</text>
</comment>
<sequence>MSNKLNKRLAIGCISYINALPFSLGLAKRSDILLHTAPPADLIPKLLEKKLHYALASSLGSFIYPLNFFPEFGIAAYKKILSVNLYATPEFFAKGKPLIGVTNESLSSIHLLHILCKYLWDTPIPNSIRLPSNTLITASPGNYDGLLLIGDQALRHPNIPGFSTYDLAQGWYELTHLPFVFATILCPTLQKKEIVQDAFEHSLYQYESSPNEVLARAERQSKLSRKLIQEYYSLCRYRLKEDDHEGLQKFREYYSKIYEQT</sequence>
<dbReference type="Gene3D" id="3.40.190.10">
    <property type="entry name" value="Periplasmic binding protein-like II"/>
    <property type="match status" value="2"/>
</dbReference>
<dbReference type="PANTHER" id="PTHR37690">
    <property type="entry name" value="CHORISMATE DEHYDRATASE"/>
    <property type="match status" value="1"/>
</dbReference>
<comment type="function">
    <text evidence="4">Catalyzes the dehydration of chorismate into 3-[(1-carboxyvinyl)oxy]benzoate, a step in the biosynthesis of menaquinone (MK, vitamin K2).</text>
</comment>
<evidence type="ECO:0000256" key="4">
    <source>
        <dbReference type="HAMAP-Rule" id="MF_00995"/>
    </source>
</evidence>
<gene>
    <name evidence="4" type="primary">mqnA</name>
    <name evidence="5" type="ORF">CP10881SC42_0465</name>
</gene>
<dbReference type="PANTHER" id="PTHR37690:SF1">
    <property type="entry name" value="CHORISMATE DEHYDRATASE"/>
    <property type="match status" value="1"/>
</dbReference>
<evidence type="ECO:0000256" key="3">
    <source>
        <dbReference type="ARBA" id="ARBA00023239"/>
    </source>
</evidence>
<dbReference type="RefSeq" id="WP_020355930.1">
    <property type="nucleotide sequence ID" value="NZ_KE360587.1"/>
</dbReference>
<keyword evidence="2 4" id="KW-0474">Menaquinone biosynthesis</keyword>
<protein>
    <recommendedName>
        <fullName evidence="4">Chorismate dehydratase</fullName>
        <ecNumber evidence="4">4.2.1.151</ecNumber>
    </recommendedName>
    <alternativeName>
        <fullName evidence="4">Menaquinone biosynthetic enzyme MqnA</fullName>
    </alternativeName>
</protein>
<dbReference type="SUPFAM" id="SSF53850">
    <property type="entry name" value="Periplasmic binding protein-like II"/>
    <property type="match status" value="1"/>
</dbReference>
<dbReference type="InterPro" id="IPR030868">
    <property type="entry name" value="MqnA"/>
</dbReference>
<evidence type="ECO:0000313" key="6">
    <source>
        <dbReference type="Proteomes" id="UP000014821"/>
    </source>
</evidence>
<dbReference type="InterPro" id="IPR003773">
    <property type="entry name" value="Menaquinone_biosynth"/>
</dbReference>
<dbReference type="HAMAP" id="MF_00995">
    <property type="entry name" value="MqnA"/>
    <property type="match status" value="1"/>
</dbReference>
<dbReference type="EC" id="4.2.1.151" evidence="4"/>
<proteinExistence type="inferred from homology"/>
<dbReference type="Pfam" id="PF02621">
    <property type="entry name" value="VitK2_biosynth"/>
    <property type="match status" value="1"/>
</dbReference>
<reference evidence="5" key="1">
    <citation type="submission" date="2013-04" db="EMBL/GenBank/DDBJ databases">
        <title>Genome sequence of Chlamydia psittaci 10_881_SC42.</title>
        <authorList>
            <person name="Huot-Creasy H."/>
            <person name="McCracken C.L."/>
            <person name="Humphries M."/>
            <person name="Sachse K."/>
            <person name="Laroucau K."/>
            <person name="Bavoil P."/>
            <person name="Myers G.S."/>
        </authorList>
    </citation>
    <scope>NUCLEOTIDE SEQUENCE [LARGE SCALE GENOMIC DNA]</scope>
    <source>
        <strain evidence="5">10_881_SC42</strain>
    </source>
</reference>
<evidence type="ECO:0000256" key="2">
    <source>
        <dbReference type="ARBA" id="ARBA00022428"/>
    </source>
</evidence>
<comment type="caution">
    <text evidence="5">The sequence shown here is derived from an EMBL/GenBank/DDBJ whole genome shotgun (WGS) entry which is preliminary data.</text>
</comment>
<keyword evidence="6" id="KW-1185">Reference proteome</keyword>
<evidence type="ECO:0000256" key="1">
    <source>
        <dbReference type="ARBA" id="ARBA00004863"/>
    </source>
</evidence>
<comment type="catalytic activity">
    <reaction evidence="4">
        <text>chorismate = 3-[(1-carboxyvinyl)-oxy]benzoate + H2O</text>
        <dbReference type="Rhea" id="RHEA:40051"/>
        <dbReference type="ChEBI" id="CHEBI:15377"/>
        <dbReference type="ChEBI" id="CHEBI:29748"/>
        <dbReference type="ChEBI" id="CHEBI:76981"/>
        <dbReference type="EC" id="4.2.1.151"/>
    </reaction>
</comment>
<dbReference type="Proteomes" id="UP000014821">
    <property type="component" value="Unassembled WGS sequence"/>
</dbReference>
<keyword evidence="3 4" id="KW-0456">Lyase</keyword>
<evidence type="ECO:0000313" key="5">
    <source>
        <dbReference type="EMBL" id="EPP38779.1"/>
    </source>
</evidence>
<organism evidence="5 6">
    <name type="scientific">Chlamydia avium</name>
    <dbReference type="NCBI Taxonomy" id="1457141"/>
    <lineage>
        <taxon>Bacteria</taxon>
        <taxon>Pseudomonadati</taxon>
        <taxon>Chlamydiota</taxon>
        <taxon>Chlamydiia</taxon>
        <taxon>Chlamydiales</taxon>
        <taxon>Chlamydiaceae</taxon>
        <taxon>Chlamydia/Chlamydophila group</taxon>
        <taxon>Chlamydia</taxon>
    </lineage>
</organism>
<name>A0ABN0MT77_9CHLA</name>
<comment type="similarity">
    <text evidence="4">Belongs to the MqnA/MqnD family. MqnA subfamily.</text>
</comment>
<dbReference type="EMBL" id="ATND01000001">
    <property type="protein sequence ID" value="EPP38779.1"/>
    <property type="molecule type" value="Genomic_DNA"/>
</dbReference>